<dbReference type="CDD" id="cd03244">
    <property type="entry name" value="ABCC_MRP_domain2"/>
    <property type="match status" value="1"/>
</dbReference>
<feature type="transmembrane region" description="Helical" evidence="10">
    <location>
        <begin position="643"/>
        <end position="666"/>
    </location>
</feature>
<dbReference type="PANTHER" id="PTHR24223:SF456">
    <property type="entry name" value="MULTIDRUG RESISTANCE-ASSOCIATED PROTEIN LETHAL(2)03659"/>
    <property type="match status" value="1"/>
</dbReference>
<dbReference type="Gene3D" id="1.20.1560.10">
    <property type="entry name" value="ABC transporter type 1, transmembrane domain"/>
    <property type="match status" value="2"/>
</dbReference>
<keyword evidence="5" id="KW-0547">Nucleotide-binding</keyword>
<feature type="domain" description="ABC transporter" evidence="11">
    <location>
        <begin position="373"/>
        <end position="608"/>
    </location>
</feature>
<evidence type="ECO:0000256" key="3">
    <source>
        <dbReference type="ARBA" id="ARBA00022448"/>
    </source>
</evidence>
<dbReference type="SUPFAM" id="SSF52540">
    <property type="entry name" value="P-loop containing nucleoside triphosphate hydrolases"/>
    <property type="match status" value="2"/>
</dbReference>
<feature type="domain" description="ABC transmembrane type-1" evidence="12">
    <location>
        <begin position="42"/>
        <end position="344"/>
    </location>
</feature>
<evidence type="ECO:0000256" key="8">
    <source>
        <dbReference type="ARBA" id="ARBA00023136"/>
    </source>
</evidence>
<keyword evidence="3" id="KW-0813">Transport</keyword>
<dbReference type="RefSeq" id="XP_022582070.1">
    <property type="nucleotide sequence ID" value="XM_022726969.1"/>
</dbReference>
<evidence type="ECO:0000256" key="4">
    <source>
        <dbReference type="ARBA" id="ARBA00022692"/>
    </source>
</evidence>
<evidence type="ECO:0000259" key="11">
    <source>
        <dbReference type="PROSITE" id="PS50893"/>
    </source>
</evidence>
<dbReference type="Gene3D" id="3.40.50.300">
    <property type="entry name" value="P-loop containing nucleotide triphosphate hydrolases"/>
    <property type="match status" value="2"/>
</dbReference>
<dbReference type="STRING" id="1073090.A0A1L9SK21"/>
<gene>
    <name evidence="13" type="ORF">ASPZODRAFT_1715312</name>
</gene>
<keyword evidence="8 10" id="KW-0472">Membrane</keyword>
<evidence type="ECO:0000256" key="9">
    <source>
        <dbReference type="SAM" id="MobiDB-lite"/>
    </source>
</evidence>
<feature type="compositionally biased region" description="Acidic residues" evidence="9">
    <location>
        <begin position="588"/>
        <end position="597"/>
    </location>
</feature>
<dbReference type="EMBL" id="KV878340">
    <property type="protein sequence ID" value="OJJ47560.1"/>
    <property type="molecule type" value="Genomic_DNA"/>
</dbReference>
<keyword evidence="14" id="KW-1185">Reference proteome</keyword>
<dbReference type="PROSITE" id="PS00211">
    <property type="entry name" value="ABC_TRANSPORTER_1"/>
    <property type="match status" value="1"/>
</dbReference>
<evidence type="ECO:0000256" key="2">
    <source>
        <dbReference type="ARBA" id="ARBA00009726"/>
    </source>
</evidence>
<dbReference type="SMART" id="SM00382">
    <property type="entry name" value="AAA"/>
    <property type="match status" value="2"/>
</dbReference>
<evidence type="ECO:0000259" key="12">
    <source>
        <dbReference type="PROSITE" id="PS50929"/>
    </source>
</evidence>
<feature type="domain" description="ABC transporter" evidence="11">
    <location>
        <begin position="996"/>
        <end position="1266"/>
    </location>
</feature>
<feature type="transmembrane region" description="Helical" evidence="10">
    <location>
        <begin position="719"/>
        <end position="743"/>
    </location>
</feature>
<sequence length="1271" mass="137144">MHANLRAEASTAAFYDSVLNDSLPLWARLTWMFRWSLIRVWVSIIVSNFFDVAPAFATMKMLQHLERREADPNAPAVDPDAWKYVLAILTATVSTQIVDSRIMWWEMATLVIPMRSTLTGLMYRKLLRRRLQADESTGEDAKDQKAGEDDAKEKQASQDVINMFAVDCNQIAIFGAQNGQYVNMAGKFAVTVVFLLVLMGWQSLCAGLLGIAVLFPINRALASRYGRLQKTLMKIRDRRTALTTEALHGIRQIKFGATEAQWTAQLTAVREEELAVLWKTRLNSVYMAVASEFTPVVLTALSLTTYALVHGSLGPAVAFTAISLFIQLEGLVSFIPYLLVLLLNAKVSCDRIDKFLRSPDRPVATHPGPAVAFHNASLAFPTTKTGEEDRFVLRDVNLVFPSGAFSVISGPTGSGKSLLLAAILGEADVVEGAVHVPQGMGMAFVSQTPWLENATIRDNVLFGAPFDPVRYGKTVAACALTADLALLPNRDDTLVGTQGVALSGGQKWRVSLARALYSSAKILVLDDVFSALDAHVGRHVLENALRGELAQGRTRILATHHAAMCQAAYSVRLADGTMVFAGEGDAGAIDDPEEEEGDPKKMSAESGETFTASEKVEADVEGRKTGRVSSAVYKAYIRASGGWVLWSVLLVLFAVSQSFILGRTYWVRIWAGSSGSSSEPTPQVSQQARAGYSLQTMMLWPSSQETPAVHTLSSNNDNLWFYLSVYCIISVFSVAVTLARLLAVYIASIRASRTLFAELLDSVLHAPLRWLDTVPAGRILNRFTGDFTSLDSSLTQNFYMLATILWEILGILIAAVFVSPVMAGVAVVLLTTCTLIGRQYIGGARTIKRLESTSKSPVISHFSATLRGLATIRAFDETPAFAERMYALIDAYAACTWHDALLKGWLMLRVGLVAAMLASTVAVCIVVTPGVDASLAGFALSFALSFGWQVTLAVRIATAVELDMNSAERILEYRDLEVEPAEGDSVRASWPEDGRIEVSDLEVAYAEGLPAILKGLTFTVEGRQRIGVVGRTGAGKSTLSLALFRFLNAQRGAIVIDGVDISTIRLTDLRTRLAIIPQDPVLFSGTIRSNLDPLGRFSDAEVQDALQRVHLVPTGSATASATASSASSTAEETSSSTLAGASSSTNTVAATSNIFLTLSSPVASGGNNLSHGQKQLLCLARAILTRPKILVLDEATSAVDGATDKLIQRSIREAFSDTTLLVVAHRLSTVADFDRILVLQDGRAVEFGAPEELKAAGGVFASMVQQGGESL</sequence>
<keyword evidence="7 10" id="KW-1133">Transmembrane helix</keyword>
<dbReference type="CDD" id="cd03250">
    <property type="entry name" value="ABCC_MRP_domain1"/>
    <property type="match status" value="1"/>
</dbReference>
<feature type="transmembrane region" description="Helical" evidence="10">
    <location>
        <begin position="934"/>
        <end position="954"/>
    </location>
</feature>
<dbReference type="GO" id="GO:0016020">
    <property type="term" value="C:membrane"/>
    <property type="evidence" value="ECO:0007669"/>
    <property type="project" value="UniProtKB-SubCell"/>
</dbReference>
<keyword evidence="6" id="KW-0067">ATP-binding</keyword>
<proteinExistence type="inferred from homology"/>
<dbReference type="GeneID" id="34613433"/>
<dbReference type="GO" id="GO:0016887">
    <property type="term" value="F:ATP hydrolysis activity"/>
    <property type="evidence" value="ECO:0007669"/>
    <property type="project" value="InterPro"/>
</dbReference>
<protein>
    <submittedName>
        <fullName evidence="13">Uncharacterized protein</fullName>
    </submittedName>
</protein>
<name>A0A1L9SK21_9EURO</name>
<dbReference type="Proteomes" id="UP000184188">
    <property type="component" value="Unassembled WGS sequence"/>
</dbReference>
<evidence type="ECO:0000313" key="14">
    <source>
        <dbReference type="Proteomes" id="UP000184188"/>
    </source>
</evidence>
<dbReference type="GO" id="GO:0140359">
    <property type="term" value="F:ABC-type transporter activity"/>
    <property type="evidence" value="ECO:0007669"/>
    <property type="project" value="InterPro"/>
</dbReference>
<dbReference type="PROSITE" id="PS50929">
    <property type="entry name" value="ABC_TM1F"/>
    <property type="match status" value="2"/>
</dbReference>
<feature type="transmembrane region" description="Helical" evidence="10">
    <location>
        <begin position="38"/>
        <end position="58"/>
    </location>
</feature>
<feature type="transmembrane region" description="Helical" evidence="10">
    <location>
        <begin position="285"/>
        <end position="309"/>
    </location>
</feature>
<feature type="transmembrane region" description="Helical" evidence="10">
    <location>
        <begin position="321"/>
        <end position="345"/>
    </location>
</feature>
<dbReference type="InterPro" id="IPR003439">
    <property type="entry name" value="ABC_transporter-like_ATP-bd"/>
</dbReference>
<dbReference type="InterPro" id="IPR003593">
    <property type="entry name" value="AAA+_ATPase"/>
</dbReference>
<dbReference type="VEuPathDB" id="FungiDB:ASPZODRAFT_1715312"/>
<dbReference type="Pfam" id="PF00664">
    <property type="entry name" value="ABC_membrane"/>
    <property type="match status" value="2"/>
</dbReference>
<evidence type="ECO:0000256" key="10">
    <source>
        <dbReference type="SAM" id="Phobius"/>
    </source>
</evidence>
<dbReference type="AlphaFoldDB" id="A0A1L9SK21"/>
<dbReference type="InterPro" id="IPR027417">
    <property type="entry name" value="P-loop_NTPase"/>
</dbReference>
<dbReference type="PROSITE" id="PS50893">
    <property type="entry name" value="ABC_TRANSPORTER_2"/>
    <property type="match status" value="2"/>
</dbReference>
<keyword evidence="4 10" id="KW-0812">Transmembrane</keyword>
<feature type="region of interest" description="Disordered" evidence="9">
    <location>
        <begin position="586"/>
        <end position="618"/>
    </location>
</feature>
<dbReference type="PANTHER" id="PTHR24223">
    <property type="entry name" value="ATP-BINDING CASSETTE SUB-FAMILY C"/>
    <property type="match status" value="1"/>
</dbReference>
<dbReference type="CDD" id="cd18596">
    <property type="entry name" value="ABC_6TM_VMR1_D1_like"/>
    <property type="match status" value="1"/>
</dbReference>
<dbReference type="Pfam" id="PF00005">
    <property type="entry name" value="ABC_tran"/>
    <property type="match status" value="2"/>
</dbReference>
<accession>A0A1L9SK21</accession>
<dbReference type="InterPro" id="IPR017871">
    <property type="entry name" value="ABC_transporter-like_CS"/>
</dbReference>
<reference evidence="14" key="1">
    <citation type="journal article" date="2017" name="Genome Biol.">
        <title>Comparative genomics reveals high biological diversity and specific adaptations in the industrially and medically important fungal genus Aspergillus.</title>
        <authorList>
            <person name="de Vries R.P."/>
            <person name="Riley R."/>
            <person name="Wiebenga A."/>
            <person name="Aguilar-Osorio G."/>
            <person name="Amillis S."/>
            <person name="Uchima C.A."/>
            <person name="Anderluh G."/>
            <person name="Asadollahi M."/>
            <person name="Askin M."/>
            <person name="Barry K."/>
            <person name="Battaglia E."/>
            <person name="Bayram O."/>
            <person name="Benocci T."/>
            <person name="Braus-Stromeyer S.A."/>
            <person name="Caldana C."/>
            <person name="Canovas D."/>
            <person name="Cerqueira G.C."/>
            <person name="Chen F."/>
            <person name="Chen W."/>
            <person name="Choi C."/>
            <person name="Clum A."/>
            <person name="Dos Santos R.A."/>
            <person name="Damasio A.R."/>
            <person name="Diallinas G."/>
            <person name="Emri T."/>
            <person name="Fekete E."/>
            <person name="Flipphi M."/>
            <person name="Freyberg S."/>
            <person name="Gallo A."/>
            <person name="Gournas C."/>
            <person name="Habgood R."/>
            <person name="Hainaut M."/>
            <person name="Harispe M.L."/>
            <person name="Henrissat B."/>
            <person name="Hilden K.S."/>
            <person name="Hope R."/>
            <person name="Hossain A."/>
            <person name="Karabika E."/>
            <person name="Karaffa L."/>
            <person name="Karanyi Z."/>
            <person name="Krasevec N."/>
            <person name="Kuo A."/>
            <person name="Kusch H."/>
            <person name="LaButti K."/>
            <person name="Lagendijk E.L."/>
            <person name="Lapidus A."/>
            <person name="Levasseur A."/>
            <person name="Lindquist E."/>
            <person name="Lipzen A."/>
            <person name="Logrieco A.F."/>
            <person name="MacCabe A."/>
            <person name="Maekelae M.R."/>
            <person name="Malavazi I."/>
            <person name="Melin P."/>
            <person name="Meyer V."/>
            <person name="Mielnichuk N."/>
            <person name="Miskei M."/>
            <person name="Molnar A.P."/>
            <person name="Mule G."/>
            <person name="Ngan C.Y."/>
            <person name="Orejas M."/>
            <person name="Orosz E."/>
            <person name="Ouedraogo J.P."/>
            <person name="Overkamp K.M."/>
            <person name="Park H.-S."/>
            <person name="Perrone G."/>
            <person name="Piumi F."/>
            <person name="Punt P.J."/>
            <person name="Ram A.F."/>
            <person name="Ramon A."/>
            <person name="Rauscher S."/>
            <person name="Record E."/>
            <person name="Riano-Pachon D.M."/>
            <person name="Robert V."/>
            <person name="Roehrig J."/>
            <person name="Ruller R."/>
            <person name="Salamov A."/>
            <person name="Salih N.S."/>
            <person name="Samson R.A."/>
            <person name="Sandor E."/>
            <person name="Sanguinetti M."/>
            <person name="Schuetze T."/>
            <person name="Sepcic K."/>
            <person name="Shelest E."/>
            <person name="Sherlock G."/>
            <person name="Sophianopoulou V."/>
            <person name="Squina F.M."/>
            <person name="Sun H."/>
            <person name="Susca A."/>
            <person name="Todd R.B."/>
            <person name="Tsang A."/>
            <person name="Unkles S.E."/>
            <person name="van de Wiele N."/>
            <person name="van Rossen-Uffink D."/>
            <person name="Oliveira J.V."/>
            <person name="Vesth T.C."/>
            <person name="Visser J."/>
            <person name="Yu J.-H."/>
            <person name="Zhou M."/>
            <person name="Andersen M.R."/>
            <person name="Archer D.B."/>
            <person name="Baker S.E."/>
            <person name="Benoit I."/>
            <person name="Brakhage A.A."/>
            <person name="Braus G.H."/>
            <person name="Fischer R."/>
            <person name="Frisvad J.C."/>
            <person name="Goldman G.H."/>
            <person name="Houbraken J."/>
            <person name="Oakley B."/>
            <person name="Pocsi I."/>
            <person name="Scazzocchio C."/>
            <person name="Seiboth B."/>
            <person name="vanKuyk P.A."/>
            <person name="Wortman J."/>
            <person name="Dyer P.S."/>
            <person name="Grigoriev I.V."/>
        </authorList>
    </citation>
    <scope>NUCLEOTIDE SEQUENCE [LARGE SCALE GENOMIC DNA]</scope>
    <source>
        <strain evidence="14">CBS 506.65</strain>
    </source>
</reference>
<feature type="domain" description="ABC transmembrane type-1" evidence="12">
    <location>
        <begin position="713"/>
        <end position="962"/>
    </location>
</feature>
<dbReference type="InterPro" id="IPR011527">
    <property type="entry name" value="ABC1_TM_dom"/>
</dbReference>
<evidence type="ECO:0000313" key="13">
    <source>
        <dbReference type="EMBL" id="OJJ47560.1"/>
    </source>
</evidence>
<dbReference type="InterPro" id="IPR050173">
    <property type="entry name" value="ABC_transporter_C-like"/>
</dbReference>
<evidence type="ECO:0000256" key="1">
    <source>
        <dbReference type="ARBA" id="ARBA00004141"/>
    </source>
</evidence>
<dbReference type="SUPFAM" id="SSF90123">
    <property type="entry name" value="ABC transporter transmembrane region"/>
    <property type="match status" value="2"/>
</dbReference>
<dbReference type="InterPro" id="IPR036640">
    <property type="entry name" value="ABC1_TM_sf"/>
</dbReference>
<organism evidence="13 14">
    <name type="scientific">Penicilliopsis zonata CBS 506.65</name>
    <dbReference type="NCBI Taxonomy" id="1073090"/>
    <lineage>
        <taxon>Eukaryota</taxon>
        <taxon>Fungi</taxon>
        <taxon>Dikarya</taxon>
        <taxon>Ascomycota</taxon>
        <taxon>Pezizomycotina</taxon>
        <taxon>Eurotiomycetes</taxon>
        <taxon>Eurotiomycetidae</taxon>
        <taxon>Eurotiales</taxon>
        <taxon>Aspergillaceae</taxon>
        <taxon>Penicilliopsis</taxon>
    </lineage>
</organism>
<comment type="subcellular location">
    <subcellularLocation>
        <location evidence="1">Membrane</location>
        <topology evidence="1">Multi-pass membrane protein</topology>
    </subcellularLocation>
</comment>
<feature type="transmembrane region" description="Helical" evidence="10">
    <location>
        <begin position="906"/>
        <end position="928"/>
    </location>
</feature>
<dbReference type="OrthoDB" id="6500128at2759"/>
<comment type="similarity">
    <text evidence="2">Belongs to the ABC transporter superfamily. ABCC family. Conjugate transporter (TC 3.A.1.208) subfamily.</text>
</comment>
<evidence type="ECO:0000256" key="6">
    <source>
        <dbReference type="ARBA" id="ARBA00022840"/>
    </source>
</evidence>
<evidence type="ECO:0000256" key="5">
    <source>
        <dbReference type="ARBA" id="ARBA00022741"/>
    </source>
</evidence>
<dbReference type="GO" id="GO:0005524">
    <property type="term" value="F:ATP binding"/>
    <property type="evidence" value="ECO:0007669"/>
    <property type="project" value="UniProtKB-KW"/>
</dbReference>
<dbReference type="CDD" id="cd18604">
    <property type="entry name" value="ABC_6TM_VMR1_D2_like"/>
    <property type="match status" value="1"/>
</dbReference>
<feature type="transmembrane region" description="Helical" evidence="10">
    <location>
        <begin position="188"/>
        <end position="217"/>
    </location>
</feature>
<evidence type="ECO:0000256" key="7">
    <source>
        <dbReference type="ARBA" id="ARBA00022989"/>
    </source>
</evidence>